<protein>
    <recommendedName>
        <fullName evidence="4">OCEL domain-containing protein</fullName>
    </recommendedName>
</protein>
<evidence type="ECO:0000313" key="6">
    <source>
        <dbReference type="Proteomes" id="UP000694562"/>
    </source>
</evidence>
<evidence type="ECO:0000259" key="4">
    <source>
        <dbReference type="PROSITE" id="PS51980"/>
    </source>
</evidence>
<feature type="region of interest" description="Disordered" evidence="3">
    <location>
        <begin position="1"/>
        <end position="24"/>
    </location>
</feature>
<dbReference type="GO" id="GO:0042795">
    <property type="term" value="P:snRNA transcription by RNA polymerase II"/>
    <property type="evidence" value="ECO:0007669"/>
    <property type="project" value="TreeGrafter"/>
</dbReference>
<dbReference type="PANTHER" id="PTHR23288:SF17">
    <property type="entry name" value="RNA POLYMERASE II ELONGATION FACTOR ELL"/>
    <property type="match status" value="1"/>
</dbReference>
<dbReference type="OrthoDB" id="6284217at2759"/>
<evidence type="ECO:0000256" key="3">
    <source>
        <dbReference type="SAM" id="MobiDB-lite"/>
    </source>
</evidence>
<evidence type="ECO:0000313" key="5">
    <source>
        <dbReference type="Ensembl" id="ENSFTIP00000015030.1"/>
    </source>
</evidence>
<dbReference type="Proteomes" id="UP000694562">
    <property type="component" value="Unplaced"/>
</dbReference>
<proteinExistence type="inferred from homology"/>
<accession>A0A8C4UN00</accession>
<dbReference type="PANTHER" id="PTHR23288">
    <property type="entry name" value="OCCLUDIN AND RNA POLYMERASE II ELONGATION FACTOR ELL"/>
    <property type="match status" value="1"/>
</dbReference>
<comment type="similarity">
    <text evidence="1 2">Belongs to the ELL/occludin family.</text>
</comment>
<dbReference type="AlphaFoldDB" id="A0A8C4UN00"/>
<sequence>MGVQAARDTAPPAHAPEAGSDPRVPWEEVGVEQRSAYKAAFSADYAEHRRLRARVGNVSQIFIQLGAKMKMLKQGMEERKASGRPGHSHFKKVRLDTYPSYHQEKNRCEYLHQKLSHIKSLILQCVANAWDSCRAAPAACCPA</sequence>
<evidence type="ECO:0000256" key="1">
    <source>
        <dbReference type="ARBA" id="ARBA00009171"/>
    </source>
</evidence>
<dbReference type="GO" id="GO:0000987">
    <property type="term" value="F:cis-regulatory region sequence-specific DNA binding"/>
    <property type="evidence" value="ECO:0007669"/>
    <property type="project" value="TreeGrafter"/>
</dbReference>
<feature type="domain" description="OCEL" evidence="4">
    <location>
        <begin position="19"/>
        <end position="130"/>
    </location>
</feature>
<dbReference type="InterPro" id="IPR031176">
    <property type="entry name" value="ELL/occludin"/>
</dbReference>
<dbReference type="PROSITE" id="PS51980">
    <property type="entry name" value="OCEL"/>
    <property type="match status" value="1"/>
</dbReference>
<dbReference type="Pfam" id="PF07303">
    <property type="entry name" value="Occludin_ELL"/>
    <property type="match status" value="1"/>
</dbReference>
<keyword evidence="6" id="KW-1185">Reference proteome</keyword>
<name>A0A8C4UN00_FALTI</name>
<reference evidence="5" key="2">
    <citation type="submission" date="2025-09" db="UniProtKB">
        <authorList>
            <consortium name="Ensembl"/>
        </authorList>
    </citation>
    <scope>IDENTIFICATION</scope>
</reference>
<dbReference type="InterPro" id="IPR010844">
    <property type="entry name" value="Occludin_ELL"/>
</dbReference>
<dbReference type="SUPFAM" id="SSF144292">
    <property type="entry name" value="occludin/ELL-like"/>
    <property type="match status" value="1"/>
</dbReference>
<dbReference type="GO" id="GO:0008023">
    <property type="term" value="C:transcription elongation factor complex"/>
    <property type="evidence" value="ECO:0007669"/>
    <property type="project" value="TreeGrafter"/>
</dbReference>
<organism evidence="5 6">
    <name type="scientific">Falco tinnunculus</name>
    <name type="common">Common kestrel</name>
    <dbReference type="NCBI Taxonomy" id="100819"/>
    <lineage>
        <taxon>Eukaryota</taxon>
        <taxon>Metazoa</taxon>
        <taxon>Chordata</taxon>
        <taxon>Craniata</taxon>
        <taxon>Vertebrata</taxon>
        <taxon>Euteleostomi</taxon>
        <taxon>Archelosauria</taxon>
        <taxon>Archosauria</taxon>
        <taxon>Dinosauria</taxon>
        <taxon>Saurischia</taxon>
        <taxon>Theropoda</taxon>
        <taxon>Coelurosauria</taxon>
        <taxon>Aves</taxon>
        <taxon>Neognathae</taxon>
        <taxon>Neoaves</taxon>
        <taxon>Telluraves</taxon>
        <taxon>Australaves</taxon>
        <taxon>Falconiformes</taxon>
        <taxon>Falconidae</taxon>
        <taxon>Falco</taxon>
    </lineage>
</organism>
<reference evidence="5" key="1">
    <citation type="submission" date="2025-08" db="UniProtKB">
        <authorList>
            <consortium name="Ensembl"/>
        </authorList>
    </citation>
    <scope>IDENTIFICATION</scope>
</reference>
<dbReference type="Gene3D" id="6.10.140.340">
    <property type="match status" value="1"/>
</dbReference>
<evidence type="ECO:0000256" key="2">
    <source>
        <dbReference type="PROSITE-ProRule" id="PRU01324"/>
    </source>
</evidence>
<dbReference type="GO" id="GO:0032968">
    <property type="term" value="P:positive regulation of transcription elongation by RNA polymerase II"/>
    <property type="evidence" value="ECO:0007669"/>
    <property type="project" value="TreeGrafter"/>
</dbReference>
<dbReference type="Ensembl" id="ENSFTIT00000015665.1">
    <property type="protein sequence ID" value="ENSFTIP00000015030.1"/>
    <property type="gene ID" value="ENSFTIG00000009994.1"/>
</dbReference>